<dbReference type="PANTHER" id="PTHR43685:SF3">
    <property type="entry name" value="SLR2126 PROTEIN"/>
    <property type="match status" value="1"/>
</dbReference>
<feature type="transmembrane region" description="Helical" evidence="1">
    <location>
        <begin position="237"/>
        <end position="254"/>
    </location>
</feature>
<sequence>MKVSVVIPTYRRPGLLVRCIQALLQQDFEKDEYEIIVVSDGPDKETSAKIAQWTGRANPCVTYMATAGKMGPAASRNLGWRNSSAHLVAFTDDDCIPERDWLRTVWNSYKGEEFIAFTGQVIVPRPPVPTDYELNISNLETAEFVTANCVCTKRALEITGGFDERFGMAWREDSDLHFKLLQNGISIRKIQAVVVHPVRKAPWGISIKEQKKGIYNALLYKKYPRLYRERIKPSPSWNYYGMVVCAVAMVFSYLRGYPLAGSLFMAGWLILLVFFVRKRLLGTTRSRSHVMEMAVTSAVIPFVSIFWQWYGSLKFRVLFL</sequence>
<reference evidence="4 5" key="1">
    <citation type="submission" date="2018-04" db="EMBL/GenBank/DDBJ databases">
        <title>Pedobacter chongqingensis sp. nov., isolated from a rottenly hemp rope.</title>
        <authorList>
            <person name="Cai Y."/>
        </authorList>
    </citation>
    <scope>NUCLEOTIDE SEQUENCE [LARGE SCALE GENOMIC DNA]</scope>
    <source>
        <strain evidence="4 5">FJ4-8</strain>
    </source>
</reference>
<keyword evidence="1" id="KW-0472">Membrane</keyword>
<feature type="domain" description="Glycosyltransferase 2-like" evidence="3">
    <location>
        <begin position="137"/>
        <end position="274"/>
    </location>
</feature>
<organism evidence="4 5">
    <name type="scientific">Pararcticibacter amylolyticus</name>
    <dbReference type="NCBI Taxonomy" id="2173175"/>
    <lineage>
        <taxon>Bacteria</taxon>
        <taxon>Pseudomonadati</taxon>
        <taxon>Bacteroidota</taxon>
        <taxon>Sphingobacteriia</taxon>
        <taxon>Sphingobacteriales</taxon>
        <taxon>Sphingobacteriaceae</taxon>
        <taxon>Pararcticibacter</taxon>
    </lineage>
</organism>
<dbReference type="PANTHER" id="PTHR43685">
    <property type="entry name" value="GLYCOSYLTRANSFERASE"/>
    <property type="match status" value="1"/>
</dbReference>
<evidence type="ECO:0000259" key="2">
    <source>
        <dbReference type="Pfam" id="PF00535"/>
    </source>
</evidence>
<evidence type="ECO:0000256" key="1">
    <source>
        <dbReference type="SAM" id="Phobius"/>
    </source>
</evidence>
<dbReference type="SUPFAM" id="SSF53448">
    <property type="entry name" value="Nucleotide-diphospho-sugar transferases"/>
    <property type="match status" value="1"/>
</dbReference>
<dbReference type="Pfam" id="PF00535">
    <property type="entry name" value="Glycos_transf_2"/>
    <property type="match status" value="1"/>
</dbReference>
<proteinExistence type="predicted"/>
<feature type="transmembrane region" description="Helical" evidence="1">
    <location>
        <begin position="260"/>
        <end position="277"/>
    </location>
</feature>
<dbReference type="InterPro" id="IPR001173">
    <property type="entry name" value="Glyco_trans_2-like"/>
</dbReference>
<dbReference type="Pfam" id="PF13632">
    <property type="entry name" value="Glyco_trans_2_3"/>
    <property type="match status" value="1"/>
</dbReference>
<feature type="transmembrane region" description="Helical" evidence="1">
    <location>
        <begin position="289"/>
        <end position="310"/>
    </location>
</feature>
<dbReference type="RefSeq" id="WP_109414375.1">
    <property type="nucleotide sequence ID" value="NZ_QEAS01000002.1"/>
</dbReference>
<dbReference type="InterPro" id="IPR029044">
    <property type="entry name" value="Nucleotide-diphossugar_trans"/>
</dbReference>
<dbReference type="AlphaFoldDB" id="A0A2U2PL94"/>
<feature type="domain" description="Glycosyltransferase 2-like" evidence="2">
    <location>
        <begin position="4"/>
        <end position="124"/>
    </location>
</feature>
<evidence type="ECO:0000259" key="3">
    <source>
        <dbReference type="Pfam" id="PF13632"/>
    </source>
</evidence>
<evidence type="ECO:0000313" key="4">
    <source>
        <dbReference type="EMBL" id="PWG82098.1"/>
    </source>
</evidence>
<gene>
    <name evidence="4" type="ORF">DDR33_03525</name>
</gene>
<dbReference type="GO" id="GO:0016740">
    <property type="term" value="F:transferase activity"/>
    <property type="evidence" value="ECO:0007669"/>
    <property type="project" value="UniProtKB-KW"/>
</dbReference>
<keyword evidence="1" id="KW-0812">Transmembrane</keyword>
<evidence type="ECO:0000313" key="5">
    <source>
        <dbReference type="Proteomes" id="UP000245647"/>
    </source>
</evidence>
<name>A0A2U2PL94_9SPHI</name>
<keyword evidence="4" id="KW-0808">Transferase</keyword>
<dbReference type="OrthoDB" id="9801954at2"/>
<dbReference type="EMBL" id="QEAS01000002">
    <property type="protein sequence ID" value="PWG82098.1"/>
    <property type="molecule type" value="Genomic_DNA"/>
</dbReference>
<protein>
    <submittedName>
        <fullName evidence="4">Family 2 glycosyl transferase</fullName>
    </submittedName>
</protein>
<dbReference type="Gene3D" id="3.90.550.10">
    <property type="entry name" value="Spore Coat Polysaccharide Biosynthesis Protein SpsA, Chain A"/>
    <property type="match status" value="1"/>
</dbReference>
<keyword evidence="1" id="KW-1133">Transmembrane helix</keyword>
<accession>A0A2U2PL94</accession>
<keyword evidence="5" id="KW-1185">Reference proteome</keyword>
<dbReference type="Proteomes" id="UP000245647">
    <property type="component" value="Unassembled WGS sequence"/>
</dbReference>
<dbReference type="InterPro" id="IPR050834">
    <property type="entry name" value="Glycosyltransf_2"/>
</dbReference>
<comment type="caution">
    <text evidence="4">The sequence shown here is derived from an EMBL/GenBank/DDBJ whole genome shotgun (WGS) entry which is preliminary data.</text>
</comment>